<dbReference type="GO" id="GO:0005102">
    <property type="term" value="F:signaling receptor binding"/>
    <property type="evidence" value="ECO:0007669"/>
    <property type="project" value="TreeGrafter"/>
</dbReference>
<dbReference type="PANTHER" id="PTHR14191">
    <property type="entry name" value="PDZ DOMAIN CONTAINING PROTEIN"/>
    <property type="match status" value="1"/>
</dbReference>
<feature type="compositionally biased region" description="Pro residues" evidence="4">
    <location>
        <begin position="1"/>
        <end position="14"/>
    </location>
</feature>
<dbReference type="GO" id="GO:0072659">
    <property type="term" value="P:protein localization to plasma membrane"/>
    <property type="evidence" value="ECO:0007669"/>
    <property type="project" value="TreeGrafter"/>
</dbReference>
<dbReference type="InterPro" id="IPR041489">
    <property type="entry name" value="PDZ_6"/>
</dbReference>
<name>A0A1I7ZZV7_9BILA</name>
<feature type="compositionally biased region" description="Basic and acidic residues" evidence="4">
    <location>
        <begin position="17"/>
        <end position="26"/>
    </location>
</feature>
<keyword evidence="3" id="KW-0677">Repeat</keyword>
<sequence length="302" mass="32499">MAPESPPQPPPPLRRPQRAETSRSEKPSLLIRKGPKGYGFTIKSVRVYLGAHSDYYTIEHIVTSVEDNSPAWEAGLRPSDLITHVHQQPVSNLNHPQLMHRLLSHGDTINLMVTPLASSFIKEGAARKSIGKMAKRKPKAPTRRNHLEKKTRKPSSLLRRLSGKRGGPGDIVPGTSSQKQTFMPRSVSSQDGAILGGSPGSSGVSCSKPGAPCSSGVAVSSLATTSKTASCYLDVDRVGDQLPIIPKQKRLSDVGIIGHRIHLSPGSAQMPPVSPPPPEPSSSRSLRKLSAALLMNRLRKND</sequence>
<evidence type="ECO:0000256" key="1">
    <source>
        <dbReference type="ARBA" id="ARBA00004236"/>
    </source>
</evidence>
<dbReference type="Proteomes" id="UP000095287">
    <property type="component" value="Unplaced"/>
</dbReference>
<dbReference type="GO" id="GO:0043495">
    <property type="term" value="F:protein-membrane adaptor activity"/>
    <property type="evidence" value="ECO:0007669"/>
    <property type="project" value="TreeGrafter"/>
</dbReference>
<feature type="compositionally biased region" description="Basic residues" evidence="4">
    <location>
        <begin position="129"/>
        <end position="153"/>
    </location>
</feature>
<comment type="subcellular location">
    <subcellularLocation>
        <location evidence="1">Cell membrane</location>
    </subcellularLocation>
</comment>
<dbReference type="PROSITE" id="PS50106">
    <property type="entry name" value="PDZ"/>
    <property type="match status" value="1"/>
</dbReference>
<dbReference type="InterPro" id="IPR036034">
    <property type="entry name" value="PDZ_sf"/>
</dbReference>
<dbReference type="AlphaFoldDB" id="A0A1I7ZZV7"/>
<dbReference type="SMART" id="SM00228">
    <property type="entry name" value="PDZ"/>
    <property type="match status" value="1"/>
</dbReference>
<reference evidence="7" key="1">
    <citation type="submission" date="2016-11" db="UniProtKB">
        <authorList>
            <consortium name="WormBaseParasite"/>
        </authorList>
    </citation>
    <scope>IDENTIFICATION</scope>
</reference>
<dbReference type="Gene3D" id="2.30.42.10">
    <property type="match status" value="1"/>
</dbReference>
<evidence type="ECO:0000259" key="5">
    <source>
        <dbReference type="PROSITE" id="PS50106"/>
    </source>
</evidence>
<keyword evidence="2" id="KW-1003">Cell membrane</keyword>
<dbReference type="PANTHER" id="PTHR14191:SF27">
    <property type="entry name" value="MICROTUBULE ASSOCIATED SERINE_THREONINE KINASE FAMILY MEMBER 4"/>
    <property type="match status" value="1"/>
</dbReference>
<feature type="region of interest" description="Disordered" evidence="4">
    <location>
        <begin position="262"/>
        <end position="287"/>
    </location>
</feature>
<keyword evidence="2" id="KW-0472">Membrane</keyword>
<feature type="region of interest" description="Disordered" evidence="4">
    <location>
        <begin position="127"/>
        <end position="210"/>
    </location>
</feature>
<dbReference type="GO" id="GO:0016324">
    <property type="term" value="C:apical plasma membrane"/>
    <property type="evidence" value="ECO:0007669"/>
    <property type="project" value="TreeGrafter"/>
</dbReference>
<evidence type="ECO:0000313" key="7">
    <source>
        <dbReference type="WBParaSite" id="L893_g31589.t1"/>
    </source>
</evidence>
<evidence type="ECO:0000256" key="2">
    <source>
        <dbReference type="ARBA" id="ARBA00022475"/>
    </source>
</evidence>
<feature type="domain" description="PDZ" evidence="5">
    <location>
        <begin position="28"/>
        <end position="117"/>
    </location>
</feature>
<dbReference type="InterPro" id="IPR051067">
    <property type="entry name" value="NHER"/>
</dbReference>
<organism evidence="6 7">
    <name type="scientific">Steinernema glaseri</name>
    <dbReference type="NCBI Taxonomy" id="37863"/>
    <lineage>
        <taxon>Eukaryota</taxon>
        <taxon>Metazoa</taxon>
        <taxon>Ecdysozoa</taxon>
        <taxon>Nematoda</taxon>
        <taxon>Chromadorea</taxon>
        <taxon>Rhabditida</taxon>
        <taxon>Tylenchina</taxon>
        <taxon>Panagrolaimomorpha</taxon>
        <taxon>Strongyloidoidea</taxon>
        <taxon>Steinernematidae</taxon>
        <taxon>Steinernema</taxon>
    </lineage>
</organism>
<keyword evidence="6" id="KW-1185">Reference proteome</keyword>
<evidence type="ECO:0000256" key="3">
    <source>
        <dbReference type="ARBA" id="ARBA00022737"/>
    </source>
</evidence>
<dbReference type="WBParaSite" id="L893_g31589.t1">
    <property type="protein sequence ID" value="L893_g31589.t1"/>
    <property type="gene ID" value="L893_g31589"/>
</dbReference>
<protein>
    <submittedName>
        <fullName evidence="7">PDZ domain-containing protein</fullName>
    </submittedName>
</protein>
<dbReference type="InterPro" id="IPR001478">
    <property type="entry name" value="PDZ"/>
</dbReference>
<feature type="region of interest" description="Disordered" evidence="4">
    <location>
        <begin position="1"/>
        <end position="32"/>
    </location>
</feature>
<evidence type="ECO:0000256" key="4">
    <source>
        <dbReference type="SAM" id="MobiDB-lite"/>
    </source>
</evidence>
<dbReference type="Pfam" id="PF17820">
    <property type="entry name" value="PDZ_6"/>
    <property type="match status" value="1"/>
</dbReference>
<accession>A0A1I7ZZV7</accession>
<dbReference type="SUPFAM" id="SSF50156">
    <property type="entry name" value="PDZ domain-like"/>
    <property type="match status" value="1"/>
</dbReference>
<feature type="compositionally biased region" description="Low complexity" evidence="4">
    <location>
        <begin position="201"/>
        <end position="210"/>
    </location>
</feature>
<feature type="compositionally biased region" description="Polar residues" evidence="4">
    <location>
        <begin position="174"/>
        <end position="191"/>
    </location>
</feature>
<evidence type="ECO:0000313" key="6">
    <source>
        <dbReference type="Proteomes" id="UP000095287"/>
    </source>
</evidence>
<proteinExistence type="predicted"/>